<organism evidence="1 2">
    <name type="scientific">Ameca splendens</name>
    <dbReference type="NCBI Taxonomy" id="208324"/>
    <lineage>
        <taxon>Eukaryota</taxon>
        <taxon>Metazoa</taxon>
        <taxon>Chordata</taxon>
        <taxon>Craniata</taxon>
        <taxon>Vertebrata</taxon>
        <taxon>Euteleostomi</taxon>
        <taxon>Actinopterygii</taxon>
        <taxon>Neopterygii</taxon>
        <taxon>Teleostei</taxon>
        <taxon>Neoteleostei</taxon>
        <taxon>Acanthomorphata</taxon>
        <taxon>Ovalentaria</taxon>
        <taxon>Atherinomorphae</taxon>
        <taxon>Cyprinodontiformes</taxon>
        <taxon>Goodeidae</taxon>
        <taxon>Ameca</taxon>
    </lineage>
</organism>
<sequence>LSPVQSFSLQSAYAENPDSLFQENFTDYLLSWLRSGSKAPQATLQTNLAHPPLWSPSRKDPPGATFIYRASKTGLPGPIHSTHTTPEFPSNFPFPWRVFNSASSSSQYSYTS</sequence>
<protein>
    <submittedName>
        <fullName evidence="1">Uncharacterized protein</fullName>
    </submittedName>
</protein>
<reference evidence="1 2" key="1">
    <citation type="submission" date="2021-06" db="EMBL/GenBank/DDBJ databases">
        <authorList>
            <person name="Palmer J.M."/>
        </authorList>
    </citation>
    <scope>NUCLEOTIDE SEQUENCE [LARGE SCALE GENOMIC DNA]</scope>
    <source>
        <strain evidence="1 2">AS_MEX2019</strain>
        <tissue evidence="1">Muscle</tissue>
    </source>
</reference>
<dbReference type="EMBL" id="JAHRIP010077737">
    <property type="protein sequence ID" value="MEQ2311911.1"/>
    <property type="molecule type" value="Genomic_DNA"/>
</dbReference>
<keyword evidence="2" id="KW-1185">Reference proteome</keyword>
<dbReference type="Proteomes" id="UP001469553">
    <property type="component" value="Unassembled WGS sequence"/>
</dbReference>
<gene>
    <name evidence="1" type="ORF">AMECASPLE_025412</name>
</gene>
<evidence type="ECO:0000313" key="2">
    <source>
        <dbReference type="Proteomes" id="UP001469553"/>
    </source>
</evidence>
<feature type="non-terminal residue" evidence="1">
    <location>
        <position position="1"/>
    </location>
</feature>
<comment type="caution">
    <text evidence="1">The sequence shown here is derived from an EMBL/GenBank/DDBJ whole genome shotgun (WGS) entry which is preliminary data.</text>
</comment>
<proteinExistence type="predicted"/>
<name>A0ABV1A2N8_9TELE</name>
<evidence type="ECO:0000313" key="1">
    <source>
        <dbReference type="EMBL" id="MEQ2311911.1"/>
    </source>
</evidence>
<accession>A0ABV1A2N8</accession>